<feature type="transmembrane region" description="Helical" evidence="1">
    <location>
        <begin position="153"/>
        <end position="179"/>
    </location>
</feature>
<feature type="transmembrane region" description="Helical" evidence="1">
    <location>
        <begin position="34"/>
        <end position="61"/>
    </location>
</feature>
<keyword evidence="1" id="KW-1133">Transmembrane helix</keyword>
<keyword evidence="1" id="KW-0812">Transmembrane</keyword>
<keyword evidence="3" id="KW-1185">Reference proteome</keyword>
<accession>A0A1M6BJJ6</accession>
<keyword evidence="1" id="KW-0472">Membrane</keyword>
<dbReference type="AlphaFoldDB" id="A0A1M6BJJ6"/>
<sequence length="184" mass="20615">MEGGDIYQAPQCSSATIEDMSDAELRRYHSKDELCILAVGWFYLYLGSVLCSLTGLSMWLYWLSPCLLFMVSTFVSVLGGILFIIIGFGLRNFDAWARPPAYVASVVAMCLFPMGTLAGGACLVLLIRHASEEMFTEKYRVAVMTQEYGARKYGWLGASLGILTGLSIWLVFFLLHYFYGYSLR</sequence>
<feature type="transmembrane region" description="Helical" evidence="1">
    <location>
        <begin position="102"/>
        <end position="127"/>
    </location>
</feature>
<evidence type="ECO:0000313" key="3">
    <source>
        <dbReference type="Proteomes" id="UP000184510"/>
    </source>
</evidence>
<dbReference type="OrthoDB" id="9901381at2"/>
<dbReference type="RefSeq" id="WP_143157679.1">
    <property type="nucleotide sequence ID" value="NZ_FQYR01000002.1"/>
</dbReference>
<name>A0A1M6BJJ6_9BACT</name>
<proteinExistence type="predicted"/>
<reference evidence="2 3" key="1">
    <citation type="submission" date="2016-11" db="EMBL/GenBank/DDBJ databases">
        <authorList>
            <person name="Jaros S."/>
            <person name="Januszkiewicz K."/>
            <person name="Wedrychowicz H."/>
        </authorList>
    </citation>
    <scope>NUCLEOTIDE SEQUENCE [LARGE SCALE GENOMIC DNA]</scope>
    <source>
        <strain evidence="2 3">DSM 18772</strain>
    </source>
</reference>
<organism evidence="2 3">
    <name type="scientific">Rubritalea squalenifaciens DSM 18772</name>
    <dbReference type="NCBI Taxonomy" id="1123071"/>
    <lineage>
        <taxon>Bacteria</taxon>
        <taxon>Pseudomonadati</taxon>
        <taxon>Verrucomicrobiota</taxon>
        <taxon>Verrucomicrobiia</taxon>
        <taxon>Verrucomicrobiales</taxon>
        <taxon>Rubritaleaceae</taxon>
        <taxon>Rubritalea</taxon>
    </lineage>
</organism>
<dbReference type="InParanoid" id="A0A1M6BJJ6"/>
<feature type="transmembrane region" description="Helical" evidence="1">
    <location>
        <begin position="67"/>
        <end position="90"/>
    </location>
</feature>
<evidence type="ECO:0000256" key="1">
    <source>
        <dbReference type="SAM" id="Phobius"/>
    </source>
</evidence>
<dbReference type="Proteomes" id="UP000184510">
    <property type="component" value="Unassembled WGS sequence"/>
</dbReference>
<gene>
    <name evidence="2" type="ORF">SAMN02745181_0239</name>
</gene>
<dbReference type="EMBL" id="FQYR01000002">
    <property type="protein sequence ID" value="SHI48901.1"/>
    <property type="molecule type" value="Genomic_DNA"/>
</dbReference>
<protein>
    <submittedName>
        <fullName evidence="2">Uncharacterized protein</fullName>
    </submittedName>
</protein>
<evidence type="ECO:0000313" key="2">
    <source>
        <dbReference type="EMBL" id="SHI48901.1"/>
    </source>
</evidence>